<dbReference type="Gene3D" id="1.10.1740.10">
    <property type="match status" value="1"/>
</dbReference>
<proteinExistence type="inferred from homology"/>
<evidence type="ECO:0000256" key="1">
    <source>
        <dbReference type="ARBA" id="ARBA00010641"/>
    </source>
</evidence>
<gene>
    <name evidence="6" type="ORF">GA0116948_10878</name>
</gene>
<keyword evidence="3" id="KW-0731">Sigma factor</keyword>
<evidence type="ECO:0000259" key="5">
    <source>
        <dbReference type="Pfam" id="PF08281"/>
    </source>
</evidence>
<dbReference type="Gene3D" id="1.10.10.10">
    <property type="entry name" value="Winged helix-like DNA-binding domain superfamily/Winged helix DNA-binding domain"/>
    <property type="match status" value="1"/>
</dbReference>
<dbReference type="GO" id="GO:0006352">
    <property type="term" value="P:DNA-templated transcription initiation"/>
    <property type="evidence" value="ECO:0007669"/>
    <property type="project" value="InterPro"/>
</dbReference>
<keyword evidence="7" id="KW-1185">Reference proteome</keyword>
<dbReference type="Pfam" id="PF08281">
    <property type="entry name" value="Sigma70_r4_2"/>
    <property type="match status" value="1"/>
</dbReference>
<dbReference type="InterPro" id="IPR014284">
    <property type="entry name" value="RNA_pol_sigma-70_dom"/>
</dbReference>
<dbReference type="GO" id="GO:0003677">
    <property type="term" value="F:DNA binding"/>
    <property type="evidence" value="ECO:0007669"/>
    <property type="project" value="InterPro"/>
</dbReference>
<keyword evidence="2" id="KW-0805">Transcription regulation</keyword>
<dbReference type="EMBL" id="FMAR01000008">
    <property type="protein sequence ID" value="SCC42431.1"/>
    <property type="molecule type" value="Genomic_DNA"/>
</dbReference>
<dbReference type="GO" id="GO:0016987">
    <property type="term" value="F:sigma factor activity"/>
    <property type="evidence" value="ECO:0007669"/>
    <property type="project" value="UniProtKB-KW"/>
</dbReference>
<dbReference type="PANTHER" id="PTHR43133">
    <property type="entry name" value="RNA POLYMERASE ECF-TYPE SIGMA FACTO"/>
    <property type="match status" value="1"/>
</dbReference>
<dbReference type="InterPro" id="IPR013325">
    <property type="entry name" value="RNA_pol_sigma_r2"/>
</dbReference>
<comment type="similarity">
    <text evidence="1">Belongs to the sigma-70 factor family. ECF subfamily.</text>
</comment>
<evidence type="ECO:0000256" key="3">
    <source>
        <dbReference type="ARBA" id="ARBA00023082"/>
    </source>
</evidence>
<evidence type="ECO:0000256" key="4">
    <source>
        <dbReference type="ARBA" id="ARBA00023163"/>
    </source>
</evidence>
<dbReference type="InterPro" id="IPR036388">
    <property type="entry name" value="WH-like_DNA-bd_sf"/>
</dbReference>
<dbReference type="InterPro" id="IPR013324">
    <property type="entry name" value="RNA_pol_sigma_r3/r4-like"/>
</dbReference>
<sequence>MSSESEHIDQELIRQMAAGSEAAFGKLFQRYWEKLYITAGRKLGDTSLGKEVVHDVFLDLWRRRETLAITNLPAYLGKALHYRIINKMVGKKDTFFFDVLENPGASLYAADQALLEKDFTALLSSWIAALPERRREIFVRYYFQHLTTQEIASQLDISQKTVQNQLSIAVQFLRAHFGHLLPVLLLAATISHHK</sequence>
<dbReference type="AlphaFoldDB" id="A0A1C4EFX1"/>
<dbReference type="STRING" id="1335309.GA0116948_10878"/>
<dbReference type="SUPFAM" id="SSF88946">
    <property type="entry name" value="Sigma2 domain of RNA polymerase sigma factors"/>
    <property type="match status" value="1"/>
</dbReference>
<reference evidence="6 7" key="1">
    <citation type="submission" date="2016-08" db="EMBL/GenBank/DDBJ databases">
        <authorList>
            <person name="Seilhamer J.J."/>
        </authorList>
    </citation>
    <scope>NUCLEOTIDE SEQUENCE [LARGE SCALE GENOMIC DNA]</scope>
    <source>
        <strain evidence="6 7">A37T2</strain>
    </source>
</reference>
<dbReference type="SUPFAM" id="SSF88659">
    <property type="entry name" value="Sigma3 and sigma4 domains of RNA polymerase sigma factors"/>
    <property type="match status" value="1"/>
</dbReference>
<dbReference type="NCBIfam" id="TIGR02937">
    <property type="entry name" value="sigma70-ECF"/>
    <property type="match status" value="1"/>
</dbReference>
<dbReference type="RefSeq" id="WP_089712676.1">
    <property type="nucleotide sequence ID" value="NZ_FMAR01000008.1"/>
</dbReference>
<dbReference type="InterPro" id="IPR013249">
    <property type="entry name" value="RNA_pol_sigma70_r4_t2"/>
</dbReference>
<dbReference type="InterPro" id="IPR039425">
    <property type="entry name" value="RNA_pol_sigma-70-like"/>
</dbReference>
<evidence type="ECO:0000313" key="7">
    <source>
        <dbReference type="Proteomes" id="UP000242818"/>
    </source>
</evidence>
<feature type="domain" description="RNA polymerase sigma factor 70 region 4 type 2" evidence="5">
    <location>
        <begin position="127"/>
        <end position="171"/>
    </location>
</feature>
<name>A0A1C4EFX1_9BACT</name>
<dbReference type="PANTHER" id="PTHR43133:SF46">
    <property type="entry name" value="RNA POLYMERASE SIGMA-70 FACTOR ECF SUBFAMILY"/>
    <property type="match status" value="1"/>
</dbReference>
<keyword evidence="4" id="KW-0804">Transcription</keyword>
<dbReference type="OrthoDB" id="679904at2"/>
<dbReference type="CDD" id="cd06171">
    <property type="entry name" value="Sigma70_r4"/>
    <property type="match status" value="1"/>
</dbReference>
<evidence type="ECO:0000256" key="2">
    <source>
        <dbReference type="ARBA" id="ARBA00023015"/>
    </source>
</evidence>
<organism evidence="6 7">
    <name type="scientific">Chitinophaga costaii</name>
    <dbReference type="NCBI Taxonomy" id="1335309"/>
    <lineage>
        <taxon>Bacteria</taxon>
        <taxon>Pseudomonadati</taxon>
        <taxon>Bacteroidota</taxon>
        <taxon>Chitinophagia</taxon>
        <taxon>Chitinophagales</taxon>
        <taxon>Chitinophagaceae</taxon>
        <taxon>Chitinophaga</taxon>
    </lineage>
</organism>
<protein>
    <submittedName>
        <fullName evidence="6">RNA polymerase sigma-70 factor, ECF subfamily</fullName>
    </submittedName>
</protein>
<accession>A0A1C4EFX1</accession>
<evidence type="ECO:0000313" key="6">
    <source>
        <dbReference type="EMBL" id="SCC42431.1"/>
    </source>
</evidence>
<dbReference type="Proteomes" id="UP000242818">
    <property type="component" value="Unassembled WGS sequence"/>
</dbReference>